<dbReference type="PANTHER" id="PTHR47354:SF5">
    <property type="entry name" value="PROTEIN RFBI"/>
    <property type="match status" value="1"/>
</dbReference>
<dbReference type="PRINTS" id="PR00410">
    <property type="entry name" value="PHEHYDRXLASE"/>
</dbReference>
<comment type="cofactor">
    <cofactor evidence="2">
        <name>FAD</name>
        <dbReference type="ChEBI" id="CHEBI:57692"/>
    </cofactor>
</comment>
<dbReference type="InterPro" id="IPR017927">
    <property type="entry name" value="FAD-bd_FR_type"/>
</dbReference>
<dbReference type="Gene3D" id="2.40.30.10">
    <property type="entry name" value="Translation factors"/>
    <property type="match status" value="1"/>
</dbReference>
<dbReference type="SUPFAM" id="SSF63380">
    <property type="entry name" value="Riboflavin synthase domain-like"/>
    <property type="match status" value="1"/>
</dbReference>
<dbReference type="InterPro" id="IPR012292">
    <property type="entry name" value="Globin/Proto"/>
</dbReference>
<keyword evidence="3" id="KW-0479">Metal-binding</keyword>
<keyword evidence="7" id="KW-1185">Reference proteome</keyword>
<dbReference type="Pfam" id="PF00175">
    <property type="entry name" value="NAD_binding_1"/>
    <property type="match status" value="1"/>
</dbReference>
<feature type="domain" description="FAD-binding FR-type" evidence="5">
    <location>
        <begin position="131"/>
        <end position="229"/>
    </location>
</feature>
<name>A0ABW7SFD5_9ACTN</name>
<dbReference type="InterPro" id="IPR001433">
    <property type="entry name" value="OxRdtase_FAD/NAD-bd"/>
</dbReference>
<dbReference type="InterPro" id="IPR050415">
    <property type="entry name" value="MRET"/>
</dbReference>
<evidence type="ECO:0000256" key="2">
    <source>
        <dbReference type="ARBA" id="ARBA00001974"/>
    </source>
</evidence>
<evidence type="ECO:0000259" key="5">
    <source>
        <dbReference type="PROSITE" id="PS51384"/>
    </source>
</evidence>
<dbReference type="Gene3D" id="1.10.490.10">
    <property type="entry name" value="Globins"/>
    <property type="match status" value="1"/>
</dbReference>
<accession>A0ABW7SFD5</accession>
<protein>
    <submittedName>
        <fullName evidence="6">FAD-binding oxidoreductase</fullName>
    </submittedName>
</protein>
<gene>
    <name evidence="6" type="ORF">ACH4OY_01875</name>
</gene>
<evidence type="ECO:0000256" key="3">
    <source>
        <dbReference type="ARBA" id="ARBA00022714"/>
    </source>
</evidence>
<dbReference type="PROSITE" id="PS51384">
    <property type="entry name" value="FAD_FR"/>
    <property type="match status" value="1"/>
</dbReference>
<reference evidence="6 7" key="1">
    <citation type="submission" date="2024-10" db="EMBL/GenBank/DDBJ databases">
        <title>The Natural Products Discovery Center: Release of the First 8490 Sequenced Strains for Exploring Actinobacteria Biosynthetic Diversity.</title>
        <authorList>
            <person name="Kalkreuter E."/>
            <person name="Kautsar S.A."/>
            <person name="Yang D."/>
            <person name="Bader C.D."/>
            <person name="Teijaro C.N."/>
            <person name="Fluegel L."/>
            <person name="Davis C.M."/>
            <person name="Simpson J.R."/>
            <person name="Lauterbach L."/>
            <person name="Steele A.D."/>
            <person name="Gui C."/>
            <person name="Meng S."/>
            <person name="Li G."/>
            <person name="Viehrig K."/>
            <person name="Ye F."/>
            <person name="Su P."/>
            <person name="Kiefer A.F."/>
            <person name="Nichols A."/>
            <person name="Cepeda A.J."/>
            <person name="Yan W."/>
            <person name="Fan B."/>
            <person name="Jiang Y."/>
            <person name="Adhikari A."/>
            <person name="Zheng C.-J."/>
            <person name="Schuster L."/>
            <person name="Cowan T.M."/>
            <person name="Smanski M.J."/>
            <person name="Chevrette M.G."/>
            <person name="De Carvalho L.P.S."/>
            <person name="Shen B."/>
        </authorList>
    </citation>
    <scope>NUCLEOTIDE SEQUENCE [LARGE SCALE GENOMIC DNA]</scope>
    <source>
        <strain evidence="6 7">NPDC021253</strain>
    </source>
</reference>
<dbReference type="Pfam" id="PF00970">
    <property type="entry name" value="FAD_binding_6"/>
    <property type="match status" value="1"/>
</dbReference>
<keyword evidence="3" id="KW-0408">Iron</keyword>
<dbReference type="InterPro" id="IPR039261">
    <property type="entry name" value="FNR_nucleotide-bd"/>
</dbReference>
<keyword evidence="4" id="KW-0411">Iron-sulfur</keyword>
<comment type="cofactor">
    <cofactor evidence="1">
        <name>heme b</name>
        <dbReference type="ChEBI" id="CHEBI:60344"/>
    </cofactor>
</comment>
<dbReference type="InterPro" id="IPR009050">
    <property type="entry name" value="Globin-like_sf"/>
</dbReference>
<proteinExistence type="predicted"/>
<dbReference type="PANTHER" id="PTHR47354">
    <property type="entry name" value="NADH OXIDOREDUCTASE HCR"/>
    <property type="match status" value="1"/>
</dbReference>
<comment type="caution">
    <text evidence="6">The sequence shown here is derived from an EMBL/GenBank/DDBJ whole genome shotgun (WGS) entry which is preliminary data.</text>
</comment>
<dbReference type="RefSeq" id="WP_396676076.1">
    <property type="nucleotide sequence ID" value="NZ_JBIRPU010000001.1"/>
</dbReference>
<dbReference type="InterPro" id="IPR008333">
    <property type="entry name" value="Cbr1-like_FAD-bd_dom"/>
</dbReference>
<evidence type="ECO:0000313" key="6">
    <source>
        <dbReference type="EMBL" id="MFI0791442.1"/>
    </source>
</evidence>
<evidence type="ECO:0000256" key="1">
    <source>
        <dbReference type="ARBA" id="ARBA00001970"/>
    </source>
</evidence>
<dbReference type="SUPFAM" id="SSF46458">
    <property type="entry name" value="Globin-like"/>
    <property type="match status" value="1"/>
</dbReference>
<evidence type="ECO:0000256" key="4">
    <source>
        <dbReference type="ARBA" id="ARBA00023014"/>
    </source>
</evidence>
<dbReference type="InterPro" id="IPR017938">
    <property type="entry name" value="Riboflavin_synthase-like_b-brl"/>
</dbReference>
<dbReference type="SUPFAM" id="SSF52343">
    <property type="entry name" value="Ferredoxin reductase-like, C-terminal NADP-linked domain"/>
    <property type="match status" value="1"/>
</dbReference>
<keyword evidence="3" id="KW-0001">2Fe-2S</keyword>
<dbReference type="Gene3D" id="3.40.50.80">
    <property type="entry name" value="Nucleotide-binding domain of ferredoxin-NADP reductase (FNR) module"/>
    <property type="match status" value="1"/>
</dbReference>
<organism evidence="6 7">
    <name type="scientific">Micromonospora rubida</name>
    <dbReference type="NCBI Taxonomy" id="2697657"/>
    <lineage>
        <taxon>Bacteria</taxon>
        <taxon>Bacillati</taxon>
        <taxon>Actinomycetota</taxon>
        <taxon>Actinomycetes</taxon>
        <taxon>Micromonosporales</taxon>
        <taxon>Micromonosporaceae</taxon>
        <taxon>Micromonospora</taxon>
    </lineage>
</organism>
<dbReference type="Proteomes" id="UP001611075">
    <property type="component" value="Unassembled WGS sequence"/>
</dbReference>
<evidence type="ECO:0000313" key="7">
    <source>
        <dbReference type="Proteomes" id="UP001611075"/>
    </source>
</evidence>
<dbReference type="EMBL" id="JBIRPU010000001">
    <property type="protein sequence ID" value="MFI0791442.1"/>
    <property type="molecule type" value="Genomic_DNA"/>
</dbReference>
<sequence>MRDVDLAASWAVTVAGIDRAADQFWCTLADRMPTLLSERDAPLFLAALGQLATCDDDRAGRAALLTVLGRAWRDCHLGPHHRALVGDALVATVARHANPQWTAALAAAWDRAAVRALTAVRHAAARVGDGPAWWPVEVLDHDRPAEGVAILTVRPWRRLPFRPGQAVPVSVPGLPGRWRWYSPANAPRPDGTVELHVRAAGTVSRSLVDRIRPGEQLWLGPPRGAGLTLAPDSTADLLLAAGGTGLAPVRALVEQVAAEQATRGGRRVTLVVGVRAFADLYDPISLDKLQTAHDWLTVVPAFSHDEQAEPDERGDALTVALRHHRQGQEVYACGPPAMVAGTRLRLLAAGVPAARIHLPDDCDR</sequence>